<evidence type="ECO:0000313" key="3">
    <source>
        <dbReference type="Proteomes" id="UP000799750"/>
    </source>
</evidence>
<name>A0A6A6QX89_9PEZI</name>
<feature type="region of interest" description="Disordered" evidence="1">
    <location>
        <begin position="74"/>
        <end position="131"/>
    </location>
</feature>
<accession>A0A6A6QX89</accession>
<organism evidence="2 3">
    <name type="scientific">Lophium mytilinum</name>
    <dbReference type="NCBI Taxonomy" id="390894"/>
    <lineage>
        <taxon>Eukaryota</taxon>
        <taxon>Fungi</taxon>
        <taxon>Dikarya</taxon>
        <taxon>Ascomycota</taxon>
        <taxon>Pezizomycotina</taxon>
        <taxon>Dothideomycetes</taxon>
        <taxon>Pleosporomycetidae</taxon>
        <taxon>Mytilinidiales</taxon>
        <taxon>Mytilinidiaceae</taxon>
        <taxon>Lophium</taxon>
    </lineage>
</organism>
<dbReference type="OrthoDB" id="10505345at2759"/>
<protein>
    <submittedName>
        <fullName evidence="2">Uncharacterized protein</fullName>
    </submittedName>
</protein>
<evidence type="ECO:0000313" key="2">
    <source>
        <dbReference type="EMBL" id="KAF2496846.1"/>
    </source>
</evidence>
<feature type="compositionally biased region" description="Pro residues" evidence="1">
    <location>
        <begin position="234"/>
        <end position="248"/>
    </location>
</feature>
<proteinExistence type="predicted"/>
<sequence length="262" mass="28425">MAHHTTPFQDINDRLAHNPTGAEASPEMAYPQLYSAPNDDDATRYGDPAVGGEDDWEARTLAGWSDPYRRSFASSPGTHSVMTGENFGTLGPAFQETQHRGGPPTTSPHGNAYQQTHMRGSHEAQGSGGAWSSGPTYFGVAGLVAGQQMVAPEPHLAQQAANYAAQGEDPFQEADLELVLGSREYWVYWPAAYYVPMPHINLFAAGTLRFYLPASSTEQQARFRPSQPTILNPPAVPQYQPLPQPPISPSAHDSVIDPQLLE</sequence>
<feature type="compositionally biased region" description="Polar residues" evidence="1">
    <location>
        <begin position="74"/>
        <end position="83"/>
    </location>
</feature>
<feature type="compositionally biased region" description="Polar residues" evidence="1">
    <location>
        <begin position="107"/>
        <end position="118"/>
    </location>
</feature>
<evidence type="ECO:0000256" key="1">
    <source>
        <dbReference type="SAM" id="MobiDB-lite"/>
    </source>
</evidence>
<keyword evidence="3" id="KW-1185">Reference proteome</keyword>
<reference evidence="2" key="1">
    <citation type="journal article" date="2020" name="Stud. Mycol.">
        <title>101 Dothideomycetes genomes: a test case for predicting lifestyles and emergence of pathogens.</title>
        <authorList>
            <person name="Haridas S."/>
            <person name="Albert R."/>
            <person name="Binder M."/>
            <person name="Bloem J."/>
            <person name="Labutti K."/>
            <person name="Salamov A."/>
            <person name="Andreopoulos B."/>
            <person name="Baker S."/>
            <person name="Barry K."/>
            <person name="Bills G."/>
            <person name="Bluhm B."/>
            <person name="Cannon C."/>
            <person name="Castanera R."/>
            <person name="Culley D."/>
            <person name="Daum C."/>
            <person name="Ezra D."/>
            <person name="Gonzalez J."/>
            <person name="Henrissat B."/>
            <person name="Kuo A."/>
            <person name="Liang C."/>
            <person name="Lipzen A."/>
            <person name="Lutzoni F."/>
            <person name="Magnuson J."/>
            <person name="Mondo S."/>
            <person name="Nolan M."/>
            <person name="Ohm R."/>
            <person name="Pangilinan J."/>
            <person name="Park H.-J."/>
            <person name="Ramirez L."/>
            <person name="Alfaro M."/>
            <person name="Sun H."/>
            <person name="Tritt A."/>
            <person name="Yoshinaga Y."/>
            <person name="Zwiers L.-H."/>
            <person name="Turgeon B."/>
            <person name="Goodwin S."/>
            <person name="Spatafora J."/>
            <person name="Crous P."/>
            <person name="Grigoriev I."/>
        </authorList>
    </citation>
    <scope>NUCLEOTIDE SEQUENCE</scope>
    <source>
        <strain evidence="2">CBS 269.34</strain>
    </source>
</reference>
<feature type="region of interest" description="Disordered" evidence="1">
    <location>
        <begin position="1"/>
        <end position="54"/>
    </location>
</feature>
<dbReference type="Proteomes" id="UP000799750">
    <property type="component" value="Unassembled WGS sequence"/>
</dbReference>
<gene>
    <name evidence="2" type="ORF">BU16DRAFT_560155</name>
</gene>
<dbReference type="AlphaFoldDB" id="A0A6A6QX89"/>
<feature type="region of interest" description="Disordered" evidence="1">
    <location>
        <begin position="222"/>
        <end position="262"/>
    </location>
</feature>
<dbReference type="EMBL" id="MU004187">
    <property type="protein sequence ID" value="KAF2496846.1"/>
    <property type="molecule type" value="Genomic_DNA"/>
</dbReference>